<gene>
    <name evidence="5" type="ORF">ESCO_005804</name>
</gene>
<dbReference type="PANTHER" id="PTHR34002">
    <property type="entry name" value="BLR1656 PROTEIN"/>
    <property type="match status" value="1"/>
</dbReference>
<keyword evidence="6" id="KW-1185">Reference proteome</keyword>
<dbReference type="STRING" id="150374.A0A0M8MZD7"/>
<reference evidence="4" key="2">
    <citation type="journal article" date="2018" name="Nat. Commun.">
        <title>Chemical warfare between leafcutter ant symbionts and a co-evolved pathogen.</title>
        <authorList>
            <person name="Heine D."/>
            <person name="Holmes N.A."/>
            <person name="Worsley S.F."/>
            <person name="Alves dos Santos A.C."/>
            <person name="Innocent T.M."/>
            <person name="Scherlach K."/>
            <person name="Patrick E.H."/>
            <person name="Yu D.W."/>
            <person name="Murrell J.C."/>
            <person name="Viera P.C."/>
            <person name="Boomsma J.J."/>
            <person name="Hertweck C."/>
            <person name="Hutchings M.I."/>
            <person name="Wilkinson B."/>
        </authorList>
    </citation>
    <scope>NUCLEOTIDE SEQUENCE</scope>
</reference>
<dbReference type="EMBL" id="LGSR01000019">
    <property type="protein sequence ID" value="KOS19957.1"/>
    <property type="molecule type" value="Genomic_DNA"/>
</dbReference>
<dbReference type="EMBL" id="BK010418">
    <property type="protein sequence ID" value="DAB41649.1"/>
    <property type="molecule type" value="Genomic_DNA"/>
</dbReference>
<evidence type="ECO:0000313" key="4">
    <source>
        <dbReference type="EMBL" id="DAB41649.1"/>
    </source>
</evidence>
<evidence type="ECO:0000256" key="3">
    <source>
        <dbReference type="SAM" id="SignalP"/>
    </source>
</evidence>
<evidence type="ECO:0000256" key="2">
    <source>
        <dbReference type="RuleBase" id="RU361163"/>
    </source>
</evidence>
<dbReference type="InterPro" id="IPR002594">
    <property type="entry name" value="GH12"/>
</dbReference>
<dbReference type="Proteomes" id="UP000053831">
    <property type="component" value="Unassembled WGS sequence"/>
</dbReference>
<dbReference type="InterPro" id="IPR013320">
    <property type="entry name" value="ConA-like_dom_sf"/>
</dbReference>
<dbReference type="InterPro" id="IPR013319">
    <property type="entry name" value="GH11/12"/>
</dbReference>
<dbReference type="GO" id="GO:0000272">
    <property type="term" value="P:polysaccharide catabolic process"/>
    <property type="evidence" value="ECO:0007669"/>
    <property type="project" value="UniProtKB-KW"/>
</dbReference>
<proteinExistence type="inferred from homology"/>
<keyword evidence="2" id="KW-0378">Hydrolase</keyword>
<keyword evidence="2" id="KW-0119">Carbohydrate metabolism</keyword>
<name>A0A0M8MZD7_ESCWE</name>
<accession>A0A0M8MZD7</accession>
<dbReference type="PANTHER" id="PTHR34002:SF10">
    <property type="entry name" value="PUTATIVE-RELATED"/>
    <property type="match status" value="1"/>
</dbReference>
<dbReference type="Gene3D" id="2.60.120.180">
    <property type="match status" value="1"/>
</dbReference>
<keyword evidence="3" id="KW-0732">Signal</keyword>
<feature type="signal peptide" evidence="3">
    <location>
        <begin position="1"/>
        <end position="16"/>
    </location>
</feature>
<keyword evidence="2" id="KW-0624">Polysaccharide degradation</keyword>
<evidence type="ECO:0000256" key="1">
    <source>
        <dbReference type="ARBA" id="ARBA00005519"/>
    </source>
</evidence>
<evidence type="ECO:0000313" key="5">
    <source>
        <dbReference type="EMBL" id="KOS19957.1"/>
    </source>
</evidence>
<dbReference type="OrthoDB" id="89349at2759"/>
<reference evidence="5 6" key="1">
    <citation type="submission" date="2015-07" db="EMBL/GenBank/DDBJ databases">
        <title>The genome of the fungus Escovopsis weberi, a specialized disease agent of ant agriculture.</title>
        <authorList>
            <person name="de Man T.J."/>
            <person name="Stajich J.E."/>
            <person name="Kubicek C.P."/>
            <person name="Chenthamara K."/>
            <person name="Atanasova L."/>
            <person name="Druzhinina I.S."/>
            <person name="Birnbaum S."/>
            <person name="Barribeau S.M."/>
            <person name="Teiling C."/>
            <person name="Suen G."/>
            <person name="Currie C."/>
            <person name="Gerardo N.M."/>
        </authorList>
    </citation>
    <scope>NUCLEOTIDE SEQUENCE [LARGE SCALE GENOMIC DNA]</scope>
</reference>
<comment type="similarity">
    <text evidence="1 2">Belongs to the glycosyl hydrolase 12 (cellulase H) family.</text>
</comment>
<keyword evidence="2" id="KW-0326">Glycosidase</keyword>
<feature type="chain" id="PRO_5044544868" evidence="3">
    <location>
        <begin position="17"/>
        <end position="236"/>
    </location>
</feature>
<dbReference type="AlphaFoldDB" id="A0A0M8MZD7"/>
<dbReference type="Pfam" id="PF01670">
    <property type="entry name" value="Glyco_hydro_12"/>
    <property type="match status" value="1"/>
</dbReference>
<dbReference type="SUPFAM" id="SSF49899">
    <property type="entry name" value="Concanavalin A-like lectins/glucanases"/>
    <property type="match status" value="1"/>
</dbReference>
<dbReference type="GO" id="GO:0008810">
    <property type="term" value="F:cellulase activity"/>
    <property type="evidence" value="ECO:0007669"/>
    <property type="project" value="InterPro"/>
</dbReference>
<evidence type="ECO:0000313" key="6">
    <source>
        <dbReference type="Proteomes" id="UP000053831"/>
    </source>
</evidence>
<sequence length="236" mass="25752">MKSSTVLAGLLPAALAQNTSCDQWASFSNEQYILSNDLWGQDAGEGWGCITNDGLTSTSAAFHADWNWSGGQSNVKAFPSVQRVIPLGRRISSISSMPTEATWDYTGSDIRADVAYDVFSSSVPTNPTWDGDFEIMLLGKFGDVGPLGSSQGTVTVAGRSWELFWGYNGAMQVYSFVAPTNINQFSGDFKNFFDFLSESKGVNFDDQYLLSYQFGSEPFTGDCSKFTTSHWSAEVV</sequence>
<protein>
    <submittedName>
        <fullName evidence="5">Endoglucanase-1</fullName>
    </submittedName>
</protein>
<organism evidence="5 6">
    <name type="scientific">Escovopsis weberi</name>
    <dbReference type="NCBI Taxonomy" id="150374"/>
    <lineage>
        <taxon>Eukaryota</taxon>
        <taxon>Fungi</taxon>
        <taxon>Dikarya</taxon>
        <taxon>Ascomycota</taxon>
        <taxon>Pezizomycotina</taxon>
        <taxon>Sordariomycetes</taxon>
        <taxon>Hypocreomycetidae</taxon>
        <taxon>Hypocreales</taxon>
        <taxon>Hypocreaceae</taxon>
        <taxon>Escovopsis</taxon>
    </lineage>
</organism>